<accession>A0A8D3XB61</accession>
<evidence type="ECO:0000256" key="4">
    <source>
        <dbReference type="ARBA" id="ARBA00014428"/>
    </source>
</evidence>
<dbReference type="EMBL" id="CP004358">
    <property type="protein sequence ID" value="AGI27204.1"/>
    <property type="molecule type" value="Genomic_DNA"/>
</dbReference>
<keyword evidence="7 10" id="KW-0067">ATP-binding</keyword>
<dbReference type="SUPFAM" id="SSF75304">
    <property type="entry name" value="Amidase signature (AS) enzymes"/>
    <property type="match status" value="1"/>
</dbReference>
<dbReference type="EC" id="6.3.5.7" evidence="3 10"/>
<sequence length="475" mass="53233">MTIIDIIKGLKNKHFSCYELINFLLNKIKKNNTKLNCFITIEYKNALKEAKQCDFLRKFNQNTCLHGIPIAYKDIFCTKGIKTTCGSKMLKNFIPTYNSNIIEKLKHSGLINLGKTNMDEFAMGSFNENSFFGIVNNPWNLNLVSGGSSGGSASAISAGLIPASLGTDTGGSIRLPSSFCGITGLKTSYGFLSRYGIISYSSSLDQAGPMAHTVKDCAILLNLISGYDPLDSTNINIKHDNYLKYINHSLKGKKIGLPIEYFKNINSQVSYIIQEAINVYTNLGISFFDISLPYIESAMSAYYIIASAEAASNLAKYDGINYGYYKINPKSLEDLYITTRTKGFGKEVKNRILIGTYLLNNSKYFIKAKKIRKIIYNNFINSFKKVDCIMIPTTKFIANQINTKKNHFLNIQQDIYTISVNLAGLPAINIPIGFINKCPIGLQLITPHFTEKFLLNIAHCYQKNTNWHLNYPNLL</sequence>
<dbReference type="Gene3D" id="3.90.1300.10">
    <property type="entry name" value="Amidase signature (AS) domain"/>
    <property type="match status" value="1"/>
</dbReference>
<dbReference type="AlphaFoldDB" id="A0A8D3XB61"/>
<dbReference type="NCBIfam" id="TIGR00132">
    <property type="entry name" value="gatA"/>
    <property type="match status" value="1"/>
</dbReference>
<dbReference type="InterPro" id="IPR004412">
    <property type="entry name" value="GatA"/>
</dbReference>
<proteinExistence type="inferred from homology"/>
<feature type="domain" description="Amidase" evidence="11">
    <location>
        <begin position="19"/>
        <end position="455"/>
    </location>
</feature>
<dbReference type="GO" id="GO:0030956">
    <property type="term" value="C:glutamyl-tRNA(Gln) amidotransferase complex"/>
    <property type="evidence" value="ECO:0007669"/>
    <property type="project" value="InterPro"/>
</dbReference>
<dbReference type="PANTHER" id="PTHR11895:SF151">
    <property type="entry name" value="GLUTAMYL-TRNA(GLN) AMIDOTRANSFERASE SUBUNIT A"/>
    <property type="match status" value="1"/>
</dbReference>
<evidence type="ECO:0000256" key="3">
    <source>
        <dbReference type="ARBA" id="ARBA00012739"/>
    </source>
</evidence>
<organism evidence="12 13">
    <name type="scientific">Candidatus Portiera aleyrodidarum TV</name>
    <dbReference type="NCBI Taxonomy" id="1297582"/>
    <lineage>
        <taxon>Bacteria</taxon>
        <taxon>Pseudomonadati</taxon>
        <taxon>Pseudomonadota</taxon>
        <taxon>Gammaproteobacteria</taxon>
        <taxon>Candidatus Johnevansiales</taxon>
        <taxon>Candidatus Johnevansiaceae</taxon>
        <taxon>Candidatus Portiera</taxon>
    </lineage>
</organism>
<evidence type="ECO:0000256" key="7">
    <source>
        <dbReference type="ARBA" id="ARBA00022840"/>
    </source>
</evidence>
<name>A0A8D3XB61_9GAMM</name>
<keyword evidence="8 10" id="KW-0648">Protein biosynthesis</keyword>
<comment type="catalytic activity">
    <reaction evidence="9 10">
        <text>L-glutamyl-tRNA(Gln) + L-glutamine + ATP + H2O = L-glutaminyl-tRNA(Gln) + L-glutamate + ADP + phosphate + H(+)</text>
        <dbReference type="Rhea" id="RHEA:17521"/>
        <dbReference type="Rhea" id="RHEA-COMP:9681"/>
        <dbReference type="Rhea" id="RHEA-COMP:9684"/>
        <dbReference type="ChEBI" id="CHEBI:15377"/>
        <dbReference type="ChEBI" id="CHEBI:15378"/>
        <dbReference type="ChEBI" id="CHEBI:29985"/>
        <dbReference type="ChEBI" id="CHEBI:30616"/>
        <dbReference type="ChEBI" id="CHEBI:43474"/>
        <dbReference type="ChEBI" id="CHEBI:58359"/>
        <dbReference type="ChEBI" id="CHEBI:78520"/>
        <dbReference type="ChEBI" id="CHEBI:78521"/>
        <dbReference type="ChEBI" id="CHEBI:456216"/>
        <dbReference type="EC" id="6.3.5.7"/>
    </reaction>
</comment>
<dbReference type="KEGG" id="pld:PalTV_227"/>
<dbReference type="InterPro" id="IPR023631">
    <property type="entry name" value="Amidase_dom"/>
</dbReference>
<comment type="similarity">
    <text evidence="1 10">Belongs to the amidase family. GatA subfamily.</text>
</comment>
<dbReference type="HAMAP" id="MF_00120">
    <property type="entry name" value="GatA"/>
    <property type="match status" value="1"/>
</dbReference>
<dbReference type="GO" id="GO:0050567">
    <property type="term" value="F:glutaminyl-tRNA synthase (glutamine-hydrolyzing) activity"/>
    <property type="evidence" value="ECO:0007669"/>
    <property type="project" value="UniProtKB-UniRule"/>
</dbReference>
<dbReference type="GO" id="GO:0005524">
    <property type="term" value="F:ATP binding"/>
    <property type="evidence" value="ECO:0007669"/>
    <property type="project" value="UniProtKB-KW"/>
</dbReference>
<evidence type="ECO:0000313" key="12">
    <source>
        <dbReference type="EMBL" id="AGI27204.1"/>
    </source>
</evidence>
<dbReference type="InterPro" id="IPR020556">
    <property type="entry name" value="Amidase_CS"/>
</dbReference>
<evidence type="ECO:0000259" key="11">
    <source>
        <dbReference type="Pfam" id="PF01425"/>
    </source>
</evidence>
<dbReference type="Pfam" id="PF01425">
    <property type="entry name" value="Amidase"/>
    <property type="match status" value="1"/>
</dbReference>
<dbReference type="RefSeq" id="WP_015482615.1">
    <property type="nucleotide sequence ID" value="NC_020831.1"/>
</dbReference>
<feature type="active site" description="Acyl-ester intermediate" evidence="10">
    <location>
        <position position="172"/>
    </location>
</feature>
<feature type="active site" description="Charge relay system" evidence="10">
    <location>
        <position position="148"/>
    </location>
</feature>
<keyword evidence="6 10" id="KW-0547">Nucleotide-binding</keyword>
<dbReference type="PANTHER" id="PTHR11895">
    <property type="entry name" value="TRANSAMIDASE"/>
    <property type="match status" value="1"/>
</dbReference>
<evidence type="ECO:0000256" key="9">
    <source>
        <dbReference type="ARBA" id="ARBA00047407"/>
    </source>
</evidence>
<protein>
    <recommendedName>
        <fullName evidence="4 10">Glutamyl-tRNA(Gln) amidotransferase subunit A</fullName>
        <shortName evidence="10">Glu-ADT subunit A</shortName>
        <ecNumber evidence="3 10">6.3.5.7</ecNumber>
    </recommendedName>
</protein>
<gene>
    <name evidence="10 12" type="primary">gatA</name>
    <name evidence="12" type="ORF">PalTV_227</name>
</gene>
<dbReference type="GO" id="GO:0016740">
    <property type="term" value="F:transferase activity"/>
    <property type="evidence" value="ECO:0007669"/>
    <property type="project" value="UniProtKB-KW"/>
</dbReference>
<dbReference type="GO" id="GO:0006412">
    <property type="term" value="P:translation"/>
    <property type="evidence" value="ECO:0007669"/>
    <property type="project" value="UniProtKB-UniRule"/>
</dbReference>
<comment type="function">
    <text evidence="10">Allows the formation of correctly charged Gln-tRNA(Gln) through the transamidation of misacylated Glu-tRNA(Gln) in organisms which lack glutaminyl-tRNA synthetase. The reaction takes place in the presence of glutamine and ATP through an activated gamma-phospho-Glu-tRNA(Gln).</text>
</comment>
<keyword evidence="12" id="KW-0808">Transferase</keyword>
<evidence type="ECO:0000256" key="1">
    <source>
        <dbReference type="ARBA" id="ARBA00008069"/>
    </source>
</evidence>
<keyword evidence="5 10" id="KW-0436">Ligase</keyword>
<feature type="active site" description="Charge relay system" evidence="10">
    <location>
        <position position="73"/>
    </location>
</feature>
<evidence type="ECO:0000256" key="8">
    <source>
        <dbReference type="ARBA" id="ARBA00022917"/>
    </source>
</evidence>
<evidence type="ECO:0000313" key="13">
    <source>
        <dbReference type="Proteomes" id="UP000012083"/>
    </source>
</evidence>
<evidence type="ECO:0000256" key="5">
    <source>
        <dbReference type="ARBA" id="ARBA00022598"/>
    </source>
</evidence>
<dbReference type="PROSITE" id="PS00571">
    <property type="entry name" value="AMIDASES"/>
    <property type="match status" value="1"/>
</dbReference>
<evidence type="ECO:0000256" key="6">
    <source>
        <dbReference type="ARBA" id="ARBA00022741"/>
    </source>
</evidence>
<dbReference type="Proteomes" id="UP000012083">
    <property type="component" value="Chromosome"/>
</dbReference>
<evidence type="ECO:0000256" key="10">
    <source>
        <dbReference type="HAMAP-Rule" id="MF_00120"/>
    </source>
</evidence>
<comment type="subunit">
    <text evidence="2 10">Heterotrimer of A, B and C subunits.</text>
</comment>
<reference evidence="12 13" key="1">
    <citation type="journal article" date="2013" name="Genome Biol. Evol.">
        <title>The evolution of genomic instability in the obligate endosymbionts of whiteflies.</title>
        <authorList>
            <person name="Sloan D.B."/>
            <person name="Moran N.A."/>
        </authorList>
    </citation>
    <scope>NUCLEOTIDE SEQUENCE [LARGE SCALE GENOMIC DNA]</scope>
    <source>
        <strain evidence="12 13">TV</strain>
    </source>
</reference>
<evidence type="ECO:0000256" key="2">
    <source>
        <dbReference type="ARBA" id="ARBA00011123"/>
    </source>
</evidence>
<dbReference type="InterPro" id="IPR036928">
    <property type="entry name" value="AS_sf"/>
</dbReference>
<dbReference type="InterPro" id="IPR000120">
    <property type="entry name" value="Amidase"/>
</dbReference>